<dbReference type="GO" id="GO:0045454">
    <property type="term" value="P:cell redox homeostasis"/>
    <property type="evidence" value="ECO:0007669"/>
    <property type="project" value="InterPro"/>
</dbReference>
<keyword evidence="5 6" id="KW-0676">Redox-active center</keyword>
<keyword evidence="3 6" id="KW-0249">Electron transport</keyword>
<dbReference type="Gene3D" id="3.40.30.10">
    <property type="entry name" value="Glutaredoxin"/>
    <property type="match status" value="1"/>
</dbReference>
<dbReference type="EMBL" id="AP024714">
    <property type="protein sequence ID" value="BCX81679.1"/>
    <property type="molecule type" value="Genomic_DNA"/>
</dbReference>
<dbReference type="PANTHER" id="PTHR45694">
    <property type="entry name" value="GLUTAREDOXIN 2"/>
    <property type="match status" value="1"/>
</dbReference>
<comment type="function">
    <text evidence="6">Has a glutathione-disulfide oxidoreductase activity in the presence of NADPH and glutathione reductase. Reduces low molecular weight disulfides and proteins.</text>
</comment>
<keyword evidence="4" id="KW-1015">Disulfide bond</keyword>
<reference evidence="9" key="1">
    <citation type="journal article" date="2024" name="Int. J. Syst. Evol. Microbiol.">
        <title>Methylomarinovum tepidoasis sp. nov., a moderately thermophilic methanotroph of the family Methylothermaceae isolated from a deep-sea hydrothermal field.</title>
        <authorList>
            <person name="Hirayama H."/>
            <person name="Takaki Y."/>
            <person name="Abe M."/>
            <person name="Miyazaki M."/>
            <person name="Uematsu K."/>
            <person name="Matsui Y."/>
            <person name="Takai K."/>
        </authorList>
    </citation>
    <scope>NUCLEOTIDE SEQUENCE [LARGE SCALE GENOMIC DNA]</scope>
    <source>
        <strain evidence="9">IT-9</strain>
    </source>
</reference>
<keyword evidence="6" id="KW-0963">Cytoplasm</keyword>
<evidence type="ECO:0000256" key="4">
    <source>
        <dbReference type="ARBA" id="ARBA00023157"/>
    </source>
</evidence>
<evidence type="ECO:0000256" key="3">
    <source>
        <dbReference type="ARBA" id="ARBA00022982"/>
    </source>
</evidence>
<dbReference type="CDD" id="cd03418">
    <property type="entry name" value="GRX_GRXb_1_3_like"/>
    <property type="match status" value="1"/>
</dbReference>
<proteinExistence type="inferred from homology"/>
<sequence>MKKVTLYTSAHCPFCLMAERLLARKGVTDIDKIRVDLDPQRRREMMERTGRRTVPQIYIGDTHVGGYQELAALEHQGRLDELLNDC</sequence>
<dbReference type="PROSITE" id="PS51354">
    <property type="entry name" value="GLUTAREDOXIN_2"/>
    <property type="match status" value="1"/>
</dbReference>
<dbReference type="InterPro" id="IPR011767">
    <property type="entry name" value="GLR_AS"/>
</dbReference>
<dbReference type="InterPro" id="IPR014025">
    <property type="entry name" value="Glutaredoxin_subgr"/>
</dbReference>
<dbReference type="Proteomes" id="UP001321825">
    <property type="component" value="Chromosome"/>
</dbReference>
<organism evidence="8 9">
    <name type="scientific">Methylomarinovum caldicuralii</name>
    <dbReference type="NCBI Taxonomy" id="438856"/>
    <lineage>
        <taxon>Bacteria</taxon>
        <taxon>Pseudomonadati</taxon>
        <taxon>Pseudomonadota</taxon>
        <taxon>Gammaproteobacteria</taxon>
        <taxon>Methylococcales</taxon>
        <taxon>Methylothermaceae</taxon>
        <taxon>Methylomarinovum</taxon>
    </lineage>
</organism>
<dbReference type="InterPro" id="IPR002109">
    <property type="entry name" value="Glutaredoxin"/>
</dbReference>
<evidence type="ECO:0000259" key="7">
    <source>
        <dbReference type="Pfam" id="PF00462"/>
    </source>
</evidence>
<protein>
    <recommendedName>
        <fullName evidence="6">Glutaredoxin</fullName>
    </recommendedName>
</protein>
<keyword evidence="9" id="KW-1185">Reference proteome</keyword>
<feature type="domain" description="Glutaredoxin" evidence="7">
    <location>
        <begin position="4"/>
        <end position="64"/>
    </location>
</feature>
<dbReference type="SUPFAM" id="SSF52833">
    <property type="entry name" value="Thioredoxin-like"/>
    <property type="match status" value="1"/>
</dbReference>
<evidence type="ECO:0000256" key="6">
    <source>
        <dbReference type="RuleBase" id="RU364065"/>
    </source>
</evidence>
<dbReference type="RefSeq" id="WP_317706591.1">
    <property type="nucleotide sequence ID" value="NZ_AP024714.1"/>
</dbReference>
<dbReference type="InterPro" id="IPR036249">
    <property type="entry name" value="Thioredoxin-like_sf"/>
</dbReference>
<dbReference type="PRINTS" id="PR00160">
    <property type="entry name" value="GLUTAREDOXIN"/>
</dbReference>
<evidence type="ECO:0000313" key="8">
    <source>
        <dbReference type="EMBL" id="BCX81679.1"/>
    </source>
</evidence>
<gene>
    <name evidence="8" type="ORF">MIT9_P1257</name>
</gene>
<dbReference type="GO" id="GO:0005737">
    <property type="term" value="C:cytoplasm"/>
    <property type="evidence" value="ECO:0007669"/>
    <property type="project" value="TreeGrafter"/>
</dbReference>
<dbReference type="KEGG" id="mcau:MIT9_P1257"/>
<dbReference type="InterPro" id="IPR011900">
    <property type="entry name" value="GRX_bact"/>
</dbReference>
<dbReference type="AlphaFoldDB" id="A0AAU9CAY8"/>
<evidence type="ECO:0000256" key="5">
    <source>
        <dbReference type="ARBA" id="ARBA00023284"/>
    </source>
</evidence>
<comment type="similarity">
    <text evidence="1 6">Belongs to the glutaredoxin family.</text>
</comment>
<evidence type="ECO:0000256" key="2">
    <source>
        <dbReference type="ARBA" id="ARBA00022448"/>
    </source>
</evidence>
<keyword evidence="2 6" id="KW-0813">Transport</keyword>
<dbReference type="NCBIfam" id="TIGR02181">
    <property type="entry name" value="GRX_bact"/>
    <property type="match status" value="1"/>
</dbReference>
<dbReference type="PROSITE" id="PS00195">
    <property type="entry name" value="GLUTAREDOXIN_1"/>
    <property type="match status" value="1"/>
</dbReference>
<evidence type="ECO:0000313" key="9">
    <source>
        <dbReference type="Proteomes" id="UP001321825"/>
    </source>
</evidence>
<dbReference type="Pfam" id="PF00462">
    <property type="entry name" value="Glutaredoxin"/>
    <property type="match status" value="1"/>
</dbReference>
<evidence type="ECO:0000256" key="1">
    <source>
        <dbReference type="ARBA" id="ARBA00007787"/>
    </source>
</evidence>
<accession>A0AAU9CAY8</accession>
<dbReference type="GO" id="GO:0034599">
    <property type="term" value="P:cellular response to oxidative stress"/>
    <property type="evidence" value="ECO:0007669"/>
    <property type="project" value="TreeGrafter"/>
</dbReference>
<name>A0AAU9CAY8_9GAMM</name>
<dbReference type="GO" id="GO:0015038">
    <property type="term" value="F:glutathione disulfide oxidoreductase activity"/>
    <property type="evidence" value="ECO:0007669"/>
    <property type="project" value="UniProtKB-UniRule"/>
</dbReference>
<dbReference type="PANTHER" id="PTHR45694:SF18">
    <property type="entry name" value="GLUTAREDOXIN-1-RELATED"/>
    <property type="match status" value="1"/>
</dbReference>